<feature type="compositionally biased region" description="Pro residues" evidence="1">
    <location>
        <begin position="395"/>
        <end position="404"/>
    </location>
</feature>
<feature type="compositionally biased region" description="Acidic residues" evidence="1">
    <location>
        <begin position="280"/>
        <end position="308"/>
    </location>
</feature>
<feature type="region of interest" description="Disordered" evidence="1">
    <location>
        <begin position="475"/>
        <end position="517"/>
    </location>
</feature>
<feature type="compositionally biased region" description="Basic and acidic residues" evidence="1">
    <location>
        <begin position="374"/>
        <end position="384"/>
    </location>
</feature>
<feature type="region of interest" description="Disordered" evidence="1">
    <location>
        <begin position="219"/>
        <end position="462"/>
    </location>
</feature>
<keyword evidence="3" id="KW-1185">Reference proteome</keyword>
<name>A0A9P7QXF4_9PEZI</name>
<feature type="compositionally biased region" description="Acidic residues" evidence="1">
    <location>
        <begin position="486"/>
        <end position="499"/>
    </location>
</feature>
<organism evidence="2 3">
    <name type="scientific">Colletotrichum scovillei</name>
    <dbReference type="NCBI Taxonomy" id="1209932"/>
    <lineage>
        <taxon>Eukaryota</taxon>
        <taxon>Fungi</taxon>
        <taxon>Dikarya</taxon>
        <taxon>Ascomycota</taxon>
        <taxon>Pezizomycotina</taxon>
        <taxon>Sordariomycetes</taxon>
        <taxon>Hypocreomycetidae</taxon>
        <taxon>Glomerellales</taxon>
        <taxon>Glomerellaceae</taxon>
        <taxon>Colletotrichum</taxon>
        <taxon>Colletotrichum acutatum species complex</taxon>
    </lineage>
</organism>
<feature type="compositionally biased region" description="Low complexity" evidence="1">
    <location>
        <begin position="1476"/>
        <end position="1491"/>
    </location>
</feature>
<protein>
    <submittedName>
        <fullName evidence="2">Uncharacterized protein</fullName>
    </submittedName>
</protein>
<dbReference type="EMBL" id="JAESDN010000010">
    <property type="protein sequence ID" value="KAG7044942.1"/>
    <property type="molecule type" value="Genomic_DNA"/>
</dbReference>
<sequence>MAQARMPELADMVRRQYHRFPSDTWEATRLALENPEPHRLFEHIETLISTRKIDAILHSNADFRGLMASLYGQRYEWLQDADLGDARWGVTQEEGVEDLAAQAKAAEDDGRSLENRKGDIMLRKIVEGGDDLERWAKILGFEGTSFSRAEIEAVAANMRTESGLVEGEGRPAYGVGEEREGIGGPDTTGCLDGPEGTYGPSTYAGQSSLLVDEEPIQPETVPRAPTEGGEAPRNPFTTEWRARDNPGKWRWPQTFDPYYSSNQFVRRSTKYKHPERNSPPDDDEDDEEEDEEESSEYESAQEGEGDNSEGERMPPSALAALATTIRTRTKSKSKTVTSTRDQGSRSNQKDNDRKSSRLRRGQLPKTSRPTTTERLPRGSEDGRASIRFSGVTESPPKPQGPVKPPFVLDSRATPPRDETTAPYITVADISSSTGHRLPASRSGRGSRLVRNSALAPPSIQPPRIFTPAREIYVSESASPSTASEASDVDMVDPEPEDADATAAATATGNDGETFEDLRSKPYDSQWLINWFKQDPATTDEDLRMIDYKGWRIHAPKLQLVRIKNFLADEDIDRTLGWERKFAEIGEFLEYCIRMDGVTEKDWYVDLREAIAMLRTHALFEEHHYGTKKLVVDFPKMSNVSTRLPPLLDGRDIVVEKRARDPVRPRYLLHRVPESVQDVDYQIPGPLLRMAFLKWFREDGNLVWVADPNSDETPGSGERGKRFGYEPDFNMALTEDEWFAKCMTGGPETTSDELHGEANFYLLMDEYVGGEVNTYEHEGKTRKLQKFYPEGETQQRFARFRGAKRAALQQCLSHFNSEENVALASPFRKLVLPLTKREKAAALADAKRDIVYKPHSVKAPPPGTKLDPLGITYWHNQMQAAHRERANTLWGKTVRSHEKMLEDMGVDKDTVRLPEQLYGPVTPWHFLRKGERTVLIDFRHLRTLREKLTRAYNKDPREMLEGVIKNIEYGLKGAPSWDMEEVLAAHREKNGGNCRPLKPWEVDWLRFVCGPSTTVKAQQSVLPKLGRDFAVFVARMQALLDEPSRECLFASQDRKNTLQQVAGALNVGIRTGDYFFTDDLVNKYSKVLAEYGRLTYERSETGEVSISRPKNDWHPEHRMNWDIGTDWAQETDNNKLLYHRLNVPNPFATREWPSAFAKVDEINLTRTLTKELLWTLGYRLGVELARCVVNLPIINQRLNHGNDWEYRKTQLQDVLGMWGSSFSRERPGEEDTVTPRVSYKSVVKAGEPQTWTEEMTEDEAREVVRRGIIDELSRGHGTLWPSRPRWFHRHKDDKRFMTLHRERIWDWASPGVCEKKKRQFFSVNRWPVHLQSRERQEEIRRSATDEGVRKQAEADELRTKMARLAESVRPTADEIRQAQMAQMLSVPYHVGDDRRTEFFPGVTEYWGGDTESQRRDLERRVEAMINEELFPNDGLAPRGTGWISRETVQTPGAEIPKVIEIDPDLVPRSVPARVPSGRRTSSAAGGASAEETQPAPSTGRQSLFPPRHPPRKRRVRFNVAAQEGSDAEK</sequence>
<feature type="compositionally biased region" description="Polar residues" evidence="1">
    <location>
        <begin position="364"/>
        <end position="373"/>
    </location>
</feature>
<feature type="compositionally biased region" description="Low complexity" evidence="1">
    <location>
        <begin position="475"/>
        <end position="485"/>
    </location>
</feature>
<accession>A0A9P7QXF4</accession>
<gene>
    <name evidence="2" type="ORF">JMJ77_004400</name>
</gene>
<feature type="region of interest" description="Disordered" evidence="1">
    <location>
        <begin position="1466"/>
        <end position="1528"/>
    </location>
</feature>
<evidence type="ECO:0000313" key="3">
    <source>
        <dbReference type="Proteomes" id="UP000699042"/>
    </source>
</evidence>
<comment type="caution">
    <text evidence="2">The sequence shown here is derived from an EMBL/GenBank/DDBJ whole genome shotgun (WGS) entry which is preliminary data.</text>
</comment>
<evidence type="ECO:0000256" key="1">
    <source>
        <dbReference type="SAM" id="MobiDB-lite"/>
    </source>
</evidence>
<feature type="compositionally biased region" description="Low complexity" evidence="1">
    <location>
        <begin position="317"/>
        <end position="326"/>
    </location>
</feature>
<evidence type="ECO:0000313" key="2">
    <source>
        <dbReference type="EMBL" id="KAG7044942.1"/>
    </source>
</evidence>
<reference evidence="2" key="1">
    <citation type="submission" date="2021-05" db="EMBL/GenBank/DDBJ databases">
        <title>Comparative genomics of three Colletotrichum scovillei strains and genetic complementation revealed genes involved fungal growth and virulence on chili pepper.</title>
        <authorList>
            <person name="Hsieh D.-K."/>
            <person name="Chuang S.-C."/>
            <person name="Chen C.-Y."/>
            <person name="Chao Y.-T."/>
            <person name="Lu M.-Y.J."/>
            <person name="Lee M.-H."/>
            <person name="Shih M.-C."/>
        </authorList>
    </citation>
    <scope>NUCLEOTIDE SEQUENCE</scope>
    <source>
        <strain evidence="2">Coll-153</strain>
    </source>
</reference>
<proteinExistence type="predicted"/>
<dbReference type="Proteomes" id="UP000699042">
    <property type="component" value="Unassembled WGS sequence"/>
</dbReference>